<evidence type="ECO:0000313" key="2">
    <source>
        <dbReference type="Proteomes" id="UP000251692"/>
    </source>
</evidence>
<dbReference type="OrthoDB" id="980982at2"/>
<dbReference type="Proteomes" id="UP000251692">
    <property type="component" value="Unassembled WGS sequence"/>
</dbReference>
<reference evidence="1 2" key="2">
    <citation type="submission" date="2018-07" db="EMBL/GenBank/DDBJ databases">
        <title>Pontibacter sp. 2b14 genomic sequence and assembly.</title>
        <authorList>
            <person name="Du Z.-J."/>
        </authorList>
    </citation>
    <scope>NUCLEOTIDE SEQUENCE [LARGE SCALE GENOMIC DNA]</scope>
    <source>
        <strain evidence="1 2">2b14</strain>
    </source>
</reference>
<sequence length="185" mass="21058">MKYLLKYSLALLLLSSCRKEPNFPDEPQITYNGVEQYTTREPGGRDVDELILRIGYQDGDGDLGLSRDRNTEDYRPPFNSGSQYEHNFIAELQVKQGDKYIPYPFVGPLGFSGRFPRLTTGEGRAEALEGEIRYTIESFASDTYDQTGTLSDTIRFQIYIYDRALNKSNVILTDDIKLFSGSPRP</sequence>
<keyword evidence="2" id="KW-1185">Reference proteome</keyword>
<evidence type="ECO:0000313" key="1">
    <source>
        <dbReference type="EMBL" id="RAU83380.1"/>
    </source>
</evidence>
<protein>
    <recommendedName>
        <fullName evidence="3">Lipoprotein</fullName>
    </recommendedName>
</protein>
<dbReference type="RefSeq" id="WP_112305529.1">
    <property type="nucleotide sequence ID" value="NZ_QMDV01000002.1"/>
</dbReference>
<dbReference type="EMBL" id="QMDV01000002">
    <property type="protein sequence ID" value="RAU83380.1"/>
    <property type="molecule type" value="Genomic_DNA"/>
</dbReference>
<gene>
    <name evidence="1" type="ORF">DP923_09255</name>
</gene>
<name>A0A364RGB0_9BACT</name>
<accession>A0A364RGB0</accession>
<organism evidence="1 2">
    <name type="scientific">Pontibacter arcticus</name>
    <dbReference type="NCBI Taxonomy" id="2080288"/>
    <lineage>
        <taxon>Bacteria</taxon>
        <taxon>Pseudomonadati</taxon>
        <taxon>Bacteroidota</taxon>
        <taxon>Cytophagia</taxon>
        <taxon>Cytophagales</taxon>
        <taxon>Hymenobacteraceae</taxon>
        <taxon>Pontibacter</taxon>
    </lineage>
</organism>
<dbReference type="PROSITE" id="PS51257">
    <property type="entry name" value="PROKAR_LIPOPROTEIN"/>
    <property type="match status" value="1"/>
</dbReference>
<proteinExistence type="predicted"/>
<comment type="caution">
    <text evidence="1">The sequence shown here is derived from an EMBL/GenBank/DDBJ whole genome shotgun (WGS) entry which is preliminary data.</text>
</comment>
<evidence type="ECO:0008006" key="3">
    <source>
        <dbReference type="Google" id="ProtNLM"/>
    </source>
</evidence>
<dbReference type="AlphaFoldDB" id="A0A364RGB0"/>
<reference evidence="1 2" key="1">
    <citation type="submission" date="2018-06" db="EMBL/GenBank/DDBJ databases">
        <authorList>
            <person name="Liu Z.-W."/>
        </authorList>
    </citation>
    <scope>NUCLEOTIDE SEQUENCE [LARGE SCALE GENOMIC DNA]</scope>
    <source>
        <strain evidence="1 2">2b14</strain>
    </source>
</reference>